<evidence type="ECO:0000313" key="4">
    <source>
        <dbReference type="Proteomes" id="UP001211907"/>
    </source>
</evidence>
<feature type="compositionally biased region" description="Basic and acidic residues" evidence="1">
    <location>
        <begin position="30"/>
        <end position="43"/>
    </location>
</feature>
<feature type="compositionally biased region" description="Low complexity" evidence="1">
    <location>
        <begin position="1"/>
        <end position="16"/>
    </location>
</feature>
<evidence type="ECO:0000313" key="3">
    <source>
        <dbReference type="EMBL" id="KAJ3127257.1"/>
    </source>
</evidence>
<keyword evidence="2" id="KW-0472">Membrane</keyword>
<proteinExistence type="predicted"/>
<feature type="region of interest" description="Disordered" evidence="1">
    <location>
        <begin position="1"/>
        <end position="171"/>
    </location>
</feature>
<sequence length="460" mass="49101">MSSRSRTGAGASSSRSRGARDNDDIGGSSRNDRDYDNGSRNDRYDDDESPRYKSSSRRNEDDLGYGGVSSTKKIFGGRNNTSRNGSRDDDGGDNNEDNEYSYSAAPRKGAGSHGNGGFSSNSRSENYDSPRRARGGGQDMEMSNTGRNGGEEKWENEEYDSKSYGSDLEYGDDDDGVVKKPSMLEKFCCCCCPKSKKGRIICGAVVFVVLAVLGVVLYLYIPRFPQIKVNSINLSSLASGSAFTFTTPNNNGNLNEMTIGMGLSMSVATFNPNLYGLQVDKIDLIAYMMVNTTYVNNPLLVTPLTGLSSLLSLVTASGSPPNASSIPSGYTPSTSPQIGTAEQGSIYFPSNAWVNYTMIFNLNFTPDPYVGLLKDPAVEEIADACGITSRYKPAGRPMKIHYDATSTVSVLKPLGYAPSISNDISISCPVTSDQIDSVVAAVESGSDPVSALQSVLSGSG</sequence>
<keyword evidence="4" id="KW-1185">Reference proteome</keyword>
<dbReference type="Proteomes" id="UP001211907">
    <property type="component" value="Unassembled WGS sequence"/>
</dbReference>
<evidence type="ECO:0000256" key="2">
    <source>
        <dbReference type="SAM" id="Phobius"/>
    </source>
</evidence>
<gene>
    <name evidence="3" type="ORF">HK100_009852</name>
</gene>
<dbReference type="EMBL" id="JADGJH010000520">
    <property type="protein sequence ID" value="KAJ3127257.1"/>
    <property type="molecule type" value="Genomic_DNA"/>
</dbReference>
<accession>A0AAD5T4P4</accession>
<dbReference type="AlphaFoldDB" id="A0AAD5T4P4"/>
<keyword evidence="2" id="KW-0812">Transmembrane</keyword>
<evidence type="ECO:0008006" key="5">
    <source>
        <dbReference type="Google" id="ProtNLM"/>
    </source>
</evidence>
<feature type="compositionally biased region" description="Acidic residues" evidence="1">
    <location>
        <begin position="90"/>
        <end position="99"/>
    </location>
</feature>
<comment type="caution">
    <text evidence="3">The sequence shown here is derived from an EMBL/GenBank/DDBJ whole genome shotgun (WGS) entry which is preliminary data.</text>
</comment>
<reference evidence="3" key="1">
    <citation type="submission" date="2020-05" db="EMBL/GenBank/DDBJ databases">
        <title>Phylogenomic resolution of chytrid fungi.</title>
        <authorList>
            <person name="Stajich J.E."/>
            <person name="Amses K."/>
            <person name="Simmons R."/>
            <person name="Seto K."/>
            <person name="Myers J."/>
            <person name="Bonds A."/>
            <person name="Quandt C.A."/>
            <person name="Barry K."/>
            <person name="Liu P."/>
            <person name="Grigoriev I."/>
            <person name="Longcore J.E."/>
            <person name="James T.Y."/>
        </authorList>
    </citation>
    <scope>NUCLEOTIDE SEQUENCE</scope>
    <source>
        <strain evidence="3">JEL0513</strain>
    </source>
</reference>
<organism evidence="3 4">
    <name type="scientific">Physocladia obscura</name>
    <dbReference type="NCBI Taxonomy" id="109957"/>
    <lineage>
        <taxon>Eukaryota</taxon>
        <taxon>Fungi</taxon>
        <taxon>Fungi incertae sedis</taxon>
        <taxon>Chytridiomycota</taxon>
        <taxon>Chytridiomycota incertae sedis</taxon>
        <taxon>Chytridiomycetes</taxon>
        <taxon>Chytridiales</taxon>
        <taxon>Chytriomycetaceae</taxon>
        <taxon>Physocladia</taxon>
    </lineage>
</organism>
<name>A0AAD5T4P4_9FUNG</name>
<evidence type="ECO:0000256" key="1">
    <source>
        <dbReference type="SAM" id="MobiDB-lite"/>
    </source>
</evidence>
<feature type="transmembrane region" description="Helical" evidence="2">
    <location>
        <begin position="200"/>
        <end position="221"/>
    </location>
</feature>
<protein>
    <recommendedName>
        <fullName evidence="5">Late embryogenesis abundant protein LEA-2 subgroup domain-containing protein</fullName>
    </recommendedName>
</protein>
<keyword evidence="2" id="KW-1133">Transmembrane helix</keyword>